<name>A0A9W3D058_RAPSA</name>
<feature type="region of interest" description="Disordered" evidence="2">
    <location>
        <begin position="252"/>
        <end position="297"/>
    </location>
</feature>
<keyword evidence="4" id="KW-1185">Reference proteome</keyword>
<evidence type="ECO:0000259" key="3">
    <source>
        <dbReference type="Pfam" id="PF14111"/>
    </source>
</evidence>
<dbReference type="InterPro" id="IPR025558">
    <property type="entry name" value="DUF4283"/>
</dbReference>
<feature type="domain" description="DUF4283" evidence="3">
    <location>
        <begin position="77"/>
        <end position="157"/>
    </location>
</feature>
<organism evidence="4 5">
    <name type="scientific">Raphanus sativus</name>
    <name type="common">Radish</name>
    <name type="synonym">Raphanus raphanistrum var. sativus</name>
    <dbReference type="NCBI Taxonomy" id="3726"/>
    <lineage>
        <taxon>Eukaryota</taxon>
        <taxon>Viridiplantae</taxon>
        <taxon>Streptophyta</taxon>
        <taxon>Embryophyta</taxon>
        <taxon>Tracheophyta</taxon>
        <taxon>Spermatophyta</taxon>
        <taxon>Magnoliopsida</taxon>
        <taxon>eudicotyledons</taxon>
        <taxon>Gunneridae</taxon>
        <taxon>Pentapetalae</taxon>
        <taxon>rosids</taxon>
        <taxon>malvids</taxon>
        <taxon>Brassicales</taxon>
        <taxon>Brassicaceae</taxon>
        <taxon>Brassiceae</taxon>
        <taxon>Raphanus</taxon>
    </lineage>
</organism>
<proteinExistence type="predicted"/>
<dbReference type="InterPro" id="IPR040256">
    <property type="entry name" value="At4g02000-like"/>
</dbReference>
<protein>
    <submittedName>
        <fullName evidence="5">Uncharacterized protein LOC108820185</fullName>
    </submittedName>
</protein>
<feature type="region of interest" description="Disordered" evidence="2">
    <location>
        <begin position="379"/>
        <end position="408"/>
    </location>
</feature>
<evidence type="ECO:0000256" key="1">
    <source>
        <dbReference type="SAM" id="Coils"/>
    </source>
</evidence>
<dbReference type="PANTHER" id="PTHR31286:SF148">
    <property type="entry name" value="DUF4283 DOMAIN-CONTAINING PROTEIN"/>
    <property type="match status" value="1"/>
</dbReference>
<dbReference type="GeneID" id="108820185"/>
<dbReference type="PANTHER" id="PTHR31286">
    <property type="entry name" value="GLYCINE-RICH CELL WALL STRUCTURAL PROTEIN 1.8-LIKE"/>
    <property type="match status" value="1"/>
</dbReference>
<dbReference type="AlphaFoldDB" id="A0A9W3D058"/>
<keyword evidence="1" id="KW-0175">Coiled coil</keyword>
<dbReference type="KEGG" id="rsz:108820185"/>
<dbReference type="RefSeq" id="XP_056857255.1">
    <property type="nucleotide sequence ID" value="XM_057001275.1"/>
</dbReference>
<dbReference type="OrthoDB" id="1931768at2759"/>
<accession>A0A9W3D058</accession>
<dbReference type="Proteomes" id="UP000504610">
    <property type="component" value="Unplaced"/>
</dbReference>
<feature type="coiled-coil region" evidence="1">
    <location>
        <begin position="349"/>
        <end position="379"/>
    </location>
</feature>
<evidence type="ECO:0000256" key="2">
    <source>
        <dbReference type="SAM" id="MobiDB-lite"/>
    </source>
</evidence>
<dbReference type="Pfam" id="PF14111">
    <property type="entry name" value="DUF4283"/>
    <property type="match status" value="1"/>
</dbReference>
<sequence length="408" mass="45982">MASEEPPDLGKSPMRVDRVQEEVSEEVVSDAMVSDAMVGIVRDLGKVLKKYEVDISNQDGIHTVKIPDEIIKNSTPLWEDFVVGKFLDLAPHVAKVHMVLNNIWKYGDSTTKVEVYEVNPTTMRFKVSSQRAREKIFRCGMWNIAGVPMIVSKWSPSSEEEKQEEEAIPMWVHVEKVSLHMYSWEGLNFITSTVGVPVKLHPETIACTNLEKHITFTKEGKSFTTAYYYPWLPARCKFCEKWGHSESVCAAKGKERKRKEGTGSPLPNGNSMRKETVRKESGGGSSEGSEQRVKRQEDEAYYCGKSGRLVTSASRIEEVVIPASKYSVLSVDVEEEEGEIVAIGTSSIVKEASENLEELEVSESELQDDDNVMQQVREEVKVGKRRGRKPRDPDENLGKGTRALRRKH</sequence>
<feature type="compositionally biased region" description="Basic and acidic residues" evidence="2">
    <location>
        <begin position="272"/>
        <end position="281"/>
    </location>
</feature>
<evidence type="ECO:0000313" key="4">
    <source>
        <dbReference type="Proteomes" id="UP000504610"/>
    </source>
</evidence>
<gene>
    <name evidence="5" type="primary">LOC108820185</name>
</gene>
<evidence type="ECO:0000313" key="5">
    <source>
        <dbReference type="RefSeq" id="XP_056857255.1"/>
    </source>
</evidence>
<reference evidence="5" key="1">
    <citation type="submission" date="2025-08" db="UniProtKB">
        <authorList>
            <consortium name="RefSeq"/>
        </authorList>
    </citation>
    <scope>IDENTIFICATION</scope>
    <source>
        <tissue evidence="5">Leaf</tissue>
    </source>
</reference>